<keyword evidence="1" id="KW-0479">Metal-binding</keyword>
<name>A0A517Y879_9BACT</name>
<gene>
    <name evidence="7" type="primary">yocK_2</name>
    <name evidence="7" type="ORF">ETAA8_15250</name>
</gene>
<feature type="domain" description="Zinc finger DksA/TraR C4-type" evidence="6">
    <location>
        <begin position="87"/>
        <end position="121"/>
    </location>
</feature>
<evidence type="ECO:0000313" key="8">
    <source>
        <dbReference type="Proteomes" id="UP000315017"/>
    </source>
</evidence>
<dbReference type="InterPro" id="IPR037187">
    <property type="entry name" value="DnaK_N"/>
</dbReference>
<evidence type="ECO:0000313" key="7">
    <source>
        <dbReference type="EMBL" id="QDU26447.1"/>
    </source>
</evidence>
<dbReference type="PANTHER" id="PTHR33823:SF4">
    <property type="entry name" value="GENERAL STRESS PROTEIN 16O"/>
    <property type="match status" value="1"/>
</dbReference>
<evidence type="ECO:0000259" key="6">
    <source>
        <dbReference type="Pfam" id="PF01258"/>
    </source>
</evidence>
<feature type="region of interest" description="Disordered" evidence="5">
    <location>
        <begin position="126"/>
        <end position="244"/>
    </location>
</feature>
<dbReference type="AlphaFoldDB" id="A0A517Y879"/>
<feature type="region of interest" description="Disordered" evidence="5">
    <location>
        <begin position="27"/>
        <end position="46"/>
    </location>
</feature>
<evidence type="ECO:0000256" key="1">
    <source>
        <dbReference type="ARBA" id="ARBA00022723"/>
    </source>
</evidence>
<feature type="compositionally biased region" description="Basic and acidic residues" evidence="5">
    <location>
        <begin position="211"/>
        <end position="221"/>
    </location>
</feature>
<keyword evidence="3" id="KW-0862">Zinc</keyword>
<keyword evidence="8" id="KW-1185">Reference proteome</keyword>
<dbReference type="Pfam" id="PF01258">
    <property type="entry name" value="zf-dskA_traR"/>
    <property type="match status" value="1"/>
</dbReference>
<dbReference type="GO" id="GO:0008270">
    <property type="term" value="F:zinc ion binding"/>
    <property type="evidence" value="ECO:0007669"/>
    <property type="project" value="UniProtKB-KW"/>
</dbReference>
<evidence type="ECO:0000256" key="3">
    <source>
        <dbReference type="ARBA" id="ARBA00022833"/>
    </source>
</evidence>
<dbReference type="KEGG" id="aagg:ETAA8_15250"/>
<protein>
    <submittedName>
        <fullName evidence="7">General stress protein 16O</fullName>
    </submittedName>
</protein>
<dbReference type="Gene3D" id="1.20.120.910">
    <property type="entry name" value="DksA, coiled-coil domain"/>
    <property type="match status" value="1"/>
</dbReference>
<dbReference type="SUPFAM" id="SSF57716">
    <property type="entry name" value="Glucocorticoid receptor-like (DNA-binding domain)"/>
    <property type="match status" value="1"/>
</dbReference>
<dbReference type="Proteomes" id="UP000315017">
    <property type="component" value="Chromosome"/>
</dbReference>
<evidence type="ECO:0000256" key="5">
    <source>
        <dbReference type="SAM" id="MobiDB-lite"/>
    </source>
</evidence>
<dbReference type="InterPro" id="IPR000962">
    <property type="entry name" value="Znf_DskA_TraR"/>
</dbReference>
<dbReference type="SUPFAM" id="SSF109635">
    <property type="entry name" value="DnaK suppressor protein DksA, alpha-hairpin domain"/>
    <property type="match status" value="1"/>
</dbReference>
<feature type="compositionally biased region" description="Gly residues" evidence="5">
    <location>
        <begin position="178"/>
        <end position="189"/>
    </location>
</feature>
<organism evidence="7 8">
    <name type="scientific">Anatilimnocola aggregata</name>
    <dbReference type="NCBI Taxonomy" id="2528021"/>
    <lineage>
        <taxon>Bacteria</taxon>
        <taxon>Pseudomonadati</taxon>
        <taxon>Planctomycetota</taxon>
        <taxon>Planctomycetia</taxon>
        <taxon>Pirellulales</taxon>
        <taxon>Pirellulaceae</taxon>
        <taxon>Anatilimnocola</taxon>
    </lineage>
</organism>
<dbReference type="InterPro" id="IPR020458">
    <property type="entry name" value="Znf_DskA_TraR_CS"/>
</dbReference>
<accession>A0A517Y879</accession>
<proteinExistence type="predicted"/>
<dbReference type="RefSeq" id="WP_145087022.1">
    <property type="nucleotide sequence ID" value="NZ_CP036274.1"/>
</dbReference>
<dbReference type="PANTHER" id="PTHR33823">
    <property type="entry name" value="RNA POLYMERASE-BINDING TRANSCRIPTION FACTOR DKSA-RELATED"/>
    <property type="match status" value="1"/>
</dbReference>
<dbReference type="EMBL" id="CP036274">
    <property type="protein sequence ID" value="QDU26447.1"/>
    <property type="molecule type" value="Genomic_DNA"/>
</dbReference>
<evidence type="ECO:0000256" key="4">
    <source>
        <dbReference type="PROSITE-ProRule" id="PRU00510"/>
    </source>
</evidence>
<dbReference type="PROSITE" id="PS51128">
    <property type="entry name" value="ZF_DKSA_2"/>
    <property type="match status" value="1"/>
</dbReference>
<evidence type="ECO:0000256" key="2">
    <source>
        <dbReference type="ARBA" id="ARBA00022771"/>
    </source>
</evidence>
<keyword evidence="2" id="KW-0863">Zinc-finger</keyword>
<reference evidence="7 8" key="1">
    <citation type="submission" date="2019-02" db="EMBL/GenBank/DDBJ databases">
        <title>Deep-cultivation of Planctomycetes and their phenomic and genomic characterization uncovers novel biology.</title>
        <authorList>
            <person name="Wiegand S."/>
            <person name="Jogler M."/>
            <person name="Boedeker C."/>
            <person name="Pinto D."/>
            <person name="Vollmers J."/>
            <person name="Rivas-Marin E."/>
            <person name="Kohn T."/>
            <person name="Peeters S.H."/>
            <person name="Heuer A."/>
            <person name="Rast P."/>
            <person name="Oberbeckmann S."/>
            <person name="Bunk B."/>
            <person name="Jeske O."/>
            <person name="Meyerdierks A."/>
            <person name="Storesund J.E."/>
            <person name="Kallscheuer N."/>
            <person name="Luecker S."/>
            <person name="Lage O.M."/>
            <person name="Pohl T."/>
            <person name="Merkel B.J."/>
            <person name="Hornburger P."/>
            <person name="Mueller R.-W."/>
            <person name="Bruemmer F."/>
            <person name="Labrenz M."/>
            <person name="Spormann A.M."/>
            <person name="Op den Camp H."/>
            <person name="Overmann J."/>
            <person name="Amann R."/>
            <person name="Jetten M.S.M."/>
            <person name="Mascher T."/>
            <person name="Medema M.H."/>
            <person name="Devos D.P."/>
            <person name="Kaster A.-K."/>
            <person name="Ovreas L."/>
            <person name="Rohde M."/>
            <person name="Galperin M.Y."/>
            <person name="Jogler C."/>
        </authorList>
    </citation>
    <scope>NUCLEOTIDE SEQUENCE [LARGE SCALE GENOMIC DNA]</scope>
    <source>
        <strain evidence="7 8">ETA_A8</strain>
    </source>
</reference>
<sequence>MKTRDLEHFREELVVLRDRLLGVVSAVTDQTRQPSGGQGDSELSNAPMHLADMGTEEYLHDLNATLLENEEQLVAEVRDAIARIDAGTFGVCDNCDQAIARERLQAMPFVKHCVVCAEAIDHSETVNFNRGRPSTPRDTLAPEGEMNENRSRTSQRPLSEISADAGEEFSDDSHAVGTAGGGTAVGGLAGTNIGRGDPSIADLQDASGSSDFDRTDARDDNGPVPHAARNGVPIRGTPKSKRTR</sequence>
<feature type="zinc finger region" description="dksA C4-type" evidence="4">
    <location>
        <begin position="92"/>
        <end position="116"/>
    </location>
</feature>
<dbReference type="PROSITE" id="PS01102">
    <property type="entry name" value="ZF_DKSA_1"/>
    <property type="match status" value="1"/>
</dbReference>
<dbReference type="OrthoDB" id="9811543at2"/>